<comment type="caution">
    <text evidence="3">The sequence shown here is derived from an EMBL/GenBank/DDBJ whole genome shotgun (WGS) entry which is preliminary data.</text>
</comment>
<reference evidence="3" key="1">
    <citation type="thesis" date="2020" institute="ProQuest LLC" country="789 East Eisenhower Parkway, Ann Arbor, MI, USA">
        <title>Comparative Genomics and Chromosome Evolution.</title>
        <authorList>
            <person name="Mudd A.B."/>
        </authorList>
    </citation>
    <scope>NUCLEOTIDE SEQUENCE</scope>
    <source>
        <strain evidence="3">237g6f4</strain>
        <tissue evidence="3">Blood</tissue>
    </source>
</reference>
<proteinExistence type="predicted"/>
<evidence type="ECO:0000259" key="2">
    <source>
        <dbReference type="PROSITE" id="PS51019"/>
    </source>
</evidence>
<keyword evidence="1" id="KW-0472">Membrane</keyword>
<dbReference type="InterPro" id="IPR002861">
    <property type="entry name" value="Reeler_dom"/>
</dbReference>
<dbReference type="AlphaFoldDB" id="A0AAV7A9G2"/>
<dbReference type="EMBL" id="WNYA01000009">
    <property type="protein sequence ID" value="KAG8555930.1"/>
    <property type="molecule type" value="Genomic_DNA"/>
</dbReference>
<dbReference type="InterPro" id="IPR042307">
    <property type="entry name" value="Reeler_sf"/>
</dbReference>
<evidence type="ECO:0000256" key="1">
    <source>
        <dbReference type="SAM" id="Phobius"/>
    </source>
</evidence>
<keyword evidence="4" id="KW-1185">Reference proteome</keyword>
<feature type="domain" description="Reelin" evidence="2">
    <location>
        <begin position="1"/>
        <end position="59"/>
    </location>
</feature>
<accession>A0AAV7A9G2</accession>
<keyword evidence="1" id="KW-0812">Transmembrane</keyword>
<keyword evidence="1" id="KW-1133">Transmembrane helix</keyword>
<name>A0AAV7A9G2_ENGPU</name>
<organism evidence="3 4">
    <name type="scientific">Engystomops pustulosus</name>
    <name type="common">Tungara frog</name>
    <name type="synonym">Physalaemus pustulosus</name>
    <dbReference type="NCBI Taxonomy" id="76066"/>
    <lineage>
        <taxon>Eukaryota</taxon>
        <taxon>Metazoa</taxon>
        <taxon>Chordata</taxon>
        <taxon>Craniata</taxon>
        <taxon>Vertebrata</taxon>
        <taxon>Euteleostomi</taxon>
        <taxon>Amphibia</taxon>
        <taxon>Batrachia</taxon>
        <taxon>Anura</taxon>
        <taxon>Neobatrachia</taxon>
        <taxon>Hyloidea</taxon>
        <taxon>Leptodactylidae</taxon>
        <taxon>Leiuperinae</taxon>
        <taxon>Engystomops</taxon>
    </lineage>
</organism>
<protein>
    <recommendedName>
        <fullName evidence="2">Reelin domain-containing protein</fullName>
    </recommendedName>
</protein>
<dbReference type="Gene3D" id="2.60.40.4060">
    <property type="entry name" value="Reeler domain"/>
    <property type="match status" value="1"/>
</dbReference>
<sequence>MAKSIVEVTWIAPKANISNIQFRATVVRNTSIFWTNIYGPNLTYAGSSASYMMASLCITYISILGSVLSTISS</sequence>
<evidence type="ECO:0000313" key="4">
    <source>
        <dbReference type="Proteomes" id="UP000824782"/>
    </source>
</evidence>
<gene>
    <name evidence="3" type="ORF">GDO81_017864</name>
</gene>
<feature type="transmembrane region" description="Helical" evidence="1">
    <location>
        <begin position="49"/>
        <end position="71"/>
    </location>
</feature>
<dbReference type="Proteomes" id="UP000824782">
    <property type="component" value="Unassembled WGS sequence"/>
</dbReference>
<dbReference type="PROSITE" id="PS51019">
    <property type="entry name" value="REELIN"/>
    <property type="match status" value="1"/>
</dbReference>
<dbReference type="Pfam" id="PF02014">
    <property type="entry name" value="Reeler"/>
    <property type="match status" value="1"/>
</dbReference>
<evidence type="ECO:0000313" key="3">
    <source>
        <dbReference type="EMBL" id="KAG8555930.1"/>
    </source>
</evidence>